<gene>
    <name evidence="1" type="ORF">DICVIV_00597</name>
</gene>
<reference evidence="1 2" key="1">
    <citation type="submission" date="2013-11" db="EMBL/GenBank/DDBJ databases">
        <title>Draft genome of the bovine lungworm Dictyocaulus viviparus.</title>
        <authorList>
            <person name="Mitreva M."/>
        </authorList>
    </citation>
    <scope>NUCLEOTIDE SEQUENCE [LARGE SCALE GENOMIC DNA]</scope>
    <source>
        <strain evidence="1 2">HannoverDv2000</strain>
    </source>
</reference>
<evidence type="ECO:0000313" key="2">
    <source>
        <dbReference type="Proteomes" id="UP000053766"/>
    </source>
</evidence>
<keyword evidence="2" id="KW-1185">Reference proteome</keyword>
<name>A0A0D8YF71_DICVI</name>
<evidence type="ECO:0000313" key="1">
    <source>
        <dbReference type="EMBL" id="KJH53286.1"/>
    </source>
</evidence>
<protein>
    <submittedName>
        <fullName evidence="1">Uncharacterized protein</fullName>
    </submittedName>
</protein>
<proteinExistence type="predicted"/>
<organism evidence="1 2">
    <name type="scientific">Dictyocaulus viviparus</name>
    <name type="common">Bovine lungworm</name>
    <dbReference type="NCBI Taxonomy" id="29172"/>
    <lineage>
        <taxon>Eukaryota</taxon>
        <taxon>Metazoa</taxon>
        <taxon>Ecdysozoa</taxon>
        <taxon>Nematoda</taxon>
        <taxon>Chromadorea</taxon>
        <taxon>Rhabditida</taxon>
        <taxon>Rhabditina</taxon>
        <taxon>Rhabditomorpha</taxon>
        <taxon>Strongyloidea</taxon>
        <taxon>Metastrongylidae</taxon>
        <taxon>Dictyocaulus</taxon>
    </lineage>
</organism>
<accession>A0A0D8YF71</accession>
<dbReference type="EMBL" id="KN716154">
    <property type="protein sequence ID" value="KJH53286.1"/>
    <property type="molecule type" value="Genomic_DNA"/>
</dbReference>
<dbReference type="Proteomes" id="UP000053766">
    <property type="component" value="Unassembled WGS sequence"/>
</dbReference>
<sequence length="64" mass="7368">MNRELQQCPLCPYRMLSIHSASWRHFEDVYAVCDSRHDCITLEHSSQRTSSTSLATGVTVVERK</sequence>
<reference evidence="2" key="2">
    <citation type="journal article" date="2016" name="Sci. Rep.">
        <title>Dictyocaulus viviparus genome, variome and transcriptome elucidate lungworm biology and support future intervention.</title>
        <authorList>
            <person name="McNulty S.N."/>
            <person name="Strube C."/>
            <person name="Rosa B.A."/>
            <person name="Martin J.C."/>
            <person name="Tyagi R."/>
            <person name="Choi Y.J."/>
            <person name="Wang Q."/>
            <person name="Hallsworth Pepin K."/>
            <person name="Zhang X."/>
            <person name="Ozersky P."/>
            <person name="Wilson R.K."/>
            <person name="Sternberg P.W."/>
            <person name="Gasser R.B."/>
            <person name="Mitreva M."/>
        </authorList>
    </citation>
    <scope>NUCLEOTIDE SEQUENCE [LARGE SCALE GENOMIC DNA]</scope>
    <source>
        <strain evidence="2">HannoverDv2000</strain>
    </source>
</reference>
<dbReference type="AlphaFoldDB" id="A0A0D8YF71"/>